<proteinExistence type="predicted"/>
<dbReference type="HOGENOM" id="CLU_2098130_0_0_1"/>
<protein>
    <submittedName>
        <fullName evidence="1">Uncharacterized protein</fullName>
    </submittedName>
</protein>
<accession>U9T0F4</accession>
<name>U9T0F4_RHIID</name>
<gene>
    <name evidence="1" type="ORF">GLOINDRAFT_7290</name>
</gene>
<organism evidence="1">
    <name type="scientific">Rhizophagus irregularis (strain DAOM 181602 / DAOM 197198 / MUCL 43194)</name>
    <name type="common">Arbuscular mycorrhizal fungus</name>
    <name type="synonym">Glomus intraradices</name>
    <dbReference type="NCBI Taxonomy" id="747089"/>
    <lineage>
        <taxon>Eukaryota</taxon>
        <taxon>Fungi</taxon>
        <taxon>Fungi incertae sedis</taxon>
        <taxon>Mucoromycota</taxon>
        <taxon>Glomeromycotina</taxon>
        <taxon>Glomeromycetes</taxon>
        <taxon>Glomerales</taxon>
        <taxon>Glomeraceae</taxon>
        <taxon>Rhizophagus</taxon>
    </lineage>
</organism>
<reference evidence="1" key="1">
    <citation type="submission" date="2013-07" db="EMBL/GenBank/DDBJ databases">
        <title>The genome of an arbuscular mycorrhizal fungus provides insights into the evolution of the oldest plant symbiosis.</title>
        <authorList>
            <consortium name="DOE Joint Genome Institute"/>
            <person name="Tisserant E."/>
            <person name="Malbreil M."/>
            <person name="Kuo A."/>
            <person name="Kohler A."/>
            <person name="Symeonidi A."/>
            <person name="Balestrini R."/>
            <person name="Charron P."/>
            <person name="Duensing N."/>
            <person name="Frei-dit-Frey N."/>
            <person name="Gianinazzi-Pearson V."/>
            <person name="Gilbert B."/>
            <person name="Handa Y."/>
            <person name="Hijri M."/>
            <person name="Kaul R."/>
            <person name="Kawaguchi M."/>
            <person name="Krajinski F."/>
            <person name="Lammers P."/>
            <person name="Lapierre D."/>
            <person name="Masclaux F.G."/>
            <person name="Murat C."/>
            <person name="Morin E."/>
            <person name="Ndikumana S."/>
            <person name="Pagni M."/>
            <person name="Petitpierre D."/>
            <person name="Requena N."/>
            <person name="Rosikiewicz P."/>
            <person name="Riley R."/>
            <person name="Saito K."/>
            <person name="San Clemente H."/>
            <person name="Shapiro H."/>
            <person name="van Tuinen D."/>
            <person name="Becard G."/>
            <person name="Bonfante P."/>
            <person name="Paszkowski U."/>
            <person name="Shachar-Hill Y."/>
            <person name="Young J.P."/>
            <person name="Sanders I.R."/>
            <person name="Henrissat B."/>
            <person name="Rensing S.A."/>
            <person name="Grigoriev I.V."/>
            <person name="Corradi N."/>
            <person name="Roux C."/>
            <person name="Martin F."/>
        </authorList>
    </citation>
    <scope>NUCLEOTIDE SEQUENCE</scope>
    <source>
        <strain evidence="1">DAOM 197198</strain>
    </source>
</reference>
<evidence type="ECO:0000313" key="1">
    <source>
        <dbReference type="EMBL" id="ESA01659.1"/>
    </source>
</evidence>
<dbReference type="EMBL" id="KI296296">
    <property type="protein sequence ID" value="ESA01659.1"/>
    <property type="molecule type" value="Genomic_DNA"/>
</dbReference>
<dbReference type="VEuPathDB" id="FungiDB:RhiirFUN_013935"/>
<sequence>MFFPPLEKINVIDASDYKALGDALAIVCLHRIYGKVINSELIESELTNTRILQTPRFFRTSWSFADILPDEFIVEWVVKQALERTGNVSITNESINSSTNIVEISDVFFLYNVVNC</sequence>
<dbReference type="AlphaFoldDB" id="U9T0F4"/>